<evidence type="ECO:0000256" key="2">
    <source>
        <dbReference type="ARBA" id="ARBA00004141"/>
    </source>
</evidence>
<dbReference type="InterPro" id="IPR003661">
    <property type="entry name" value="HisK_dim/P_dom"/>
</dbReference>
<dbReference type="InterPro" id="IPR036890">
    <property type="entry name" value="HATPase_C_sf"/>
</dbReference>
<dbReference type="PROSITE" id="PS50113">
    <property type="entry name" value="PAC"/>
    <property type="match status" value="1"/>
</dbReference>
<dbReference type="Proteomes" id="UP001320972">
    <property type="component" value="Unassembled WGS sequence"/>
</dbReference>
<proteinExistence type="predicted"/>
<dbReference type="CDD" id="cd00075">
    <property type="entry name" value="HATPase"/>
    <property type="match status" value="1"/>
</dbReference>
<evidence type="ECO:0000256" key="12">
    <source>
        <dbReference type="PROSITE-ProRule" id="PRU00169"/>
    </source>
</evidence>
<dbReference type="Gene3D" id="3.30.450.20">
    <property type="entry name" value="PAS domain"/>
    <property type="match status" value="2"/>
</dbReference>
<feature type="domain" description="Histidine kinase" evidence="13">
    <location>
        <begin position="386"/>
        <end position="574"/>
    </location>
</feature>
<dbReference type="InterPro" id="IPR036097">
    <property type="entry name" value="HisK_dim/P_sf"/>
</dbReference>
<evidence type="ECO:0000256" key="7">
    <source>
        <dbReference type="ARBA" id="ARBA00022777"/>
    </source>
</evidence>
<evidence type="ECO:0000256" key="8">
    <source>
        <dbReference type="ARBA" id="ARBA00022840"/>
    </source>
</evidence>
<dbReference type="InterPro" id="IPR011006">
    <property type="entry name" value="CheY-like_superfamily"/>
</dbReference>
<gene>
    <name evidence="17" type="ORF">OB955_21945</name>
</gene>
<dbReference type="SMART" id="SM00091">
    <property type="entry name" value="PAS"/>
    <property type="match status" value="2"/>
</dbReference>
<evidence type="ECO:0000256" key="6">
    <source>
        <dbReference type="ARBA" id="ARBA00022741"/>
    </source>
</evidence>
<dbReference type="SUPFAM" id="SSF55785">
    <property type="entry name" value="PYP-like sensor domain (PAS domain)"/>
    <property type="match status" value="2"/>
</dbReference>
<dbReference type="NCBIfam" id="TIGR00229">
    <property type="entry name" value="sensory_box"/>
    <property type="match status" value="2"/>
</dbReference>
<name>A0ABT2QKA6_9EURY</name>
<dbReference type="InterPro" id="IPR003594">
    <property type="entry name" value="HATPase_dom"/>
</dbReference>
<keyword evidence="11" id="KW-0472">Membrane</keyword>
<evidence type="ECO:0000256" key="10">
    <source>
        <dbReference type="ARBA" id="ARBA00023012"/>
    </source>
</evidence>
<dbReference type="InterPro" id="IPR013656">
    <property type="entry name" value="PAS_4"/>
</dbReference>
<dbReference type="SUPFAM" id="SSF55874">
    <property type="entry name" value="ATPase domain of HSP90 chaperone/DNA topoisomerase II/histidine kinase"/>
    <property type="match status" value="1"/>
</dbReference>
<dbReference type="SUPFAM" id="SSF52172">
    <property type="entry name" value="CheY-like"/>
    <property type="match status" value="1"/>
</dbReference>
<keyword evidence="8" id="KW-0067">ATP-binding</keyword>
<dbReference type="CDD" id="cd00130">
    <property type="entry name" value="PAS"/>
    <property type="match status" value="2"/>
</dbReference>
<accession>A0ABT2QKA6</accession>
<evidence type="ECO:0000259" key="14">
    <source>
        <dbReference type="PROSITE" id="PS50110"/>
    </source>
</evidence>
<dbReference type="Gene3D" id="1.10.287.130">
    <property type="match status" value="1"/>
</dbReference>
<keyword evidence="9" id="KW-1133">Transmembrane helix</keyword>
<keyword evidence="10" id="KW-0902">Two-component regulatory system</keyword>
<dbReference type="EC" id="2.7.13.3" evidence="3"/>
<evidence type="ECO:0000259" key="15">
    <source>
        <dbReference type="PROSITE" id="PS50112"/>
    </source>
</evidence>
<evidence type="ECO:0000256" key="11">
    <source>
        <dbReference type="ARBA" id="ARBA00023136"/>
    </source>
</evidence>
<sequence length="580" mass="65147">MDDEIRILHVDDEADFADLSGAFLEREDERFTVETATRASEGLNRLAERDFDCIVSDYEMPDTNGIEFLETVREDDPNLPFILFTGKGSEEVASDAISADVTDYLQKEHGTEQYAILANRVANAVERRRTERQRRRQLQAIEAAHEGISILDETGRFIFVNEAYANLYGYEPGTLIGEHWEYTYPDEDVEFVYETILPAVSTNGYWQGETTGLRADGTTFPERHTVAGTEYDELVCAVRDIAAEKERERQLEDLTGFRDAVIDSANVWINVLDSEGNVVIWNEAAEEISGYSAHDVVGHGKIWKWLYPDESYRTEILDHVSEILNGEKAVEEFETTITTKGGDERIISWNQNLILSDDRLEGAVAIARDVTEHKKRKQQLERFASIVSHDLRNPLNVAALRLELAREEYDSNHFDAIAQALNRMDTLIEDLLGLTREGESLFEPEAVDVAETVRECWRHVVTENARLEVTANREIRADRSRFKQLVENLVRNAVEHGGDGVTITVGELDGGFYVEDDGPGIPSDELDAVLETGYSTSADGIGLGLSIVQRIAAAHDWEVDVTPGSDGGARFEFTDVESVQ</sequence>
<dbReference type="PANTHER" id="PTHR42878">
    <property type="entry name" value="TWO-COMPONENT HISTIDINE KINASE"/>
    <property type="match status" value="1"/>
</dbReference>
<dbReference type="InterPro" id="IPR005467">
    <property type="entry name" value="His_kinase_dom"/>
</dbReference>
<evidence type="ECO:0000313" key="17">
    <source>
        <dbReference type="EMBL" id="MCU4975368.1"/>
    </source>
</evidence>
<dbReference type="PROSITE" id="PS50109">
    <property type="entry name" value="HIS_KIN"/>
    <property type="match status" value="1"/>
</dbReference>
<comment type="caution">
    <text evidence="17">The sequence shown here is derived from an EMBL/GenBank/DDBJ whole genome shotgun (WGS) entry which is preliminary data.</text>
</comment>
<dbReference type="Pfam" id="PF13426">
    <property type="entry name" value="PAS_9"/>
    <property type="match status" value="1"/>
</dbReference>
<dbReference type="InterPro" id="IPR000014">
    <property type="entry name" value="PAS"/>
</dbReference>
<dbReference type="PROSITE" id="PS50112">
    <property type="entry name" value="PAS"/>
    <property type="match status" value="2"/>
</dbReference>
<dbReference type="Pfam" id="PF02518">
    <property type="entry name" value="HATPase_c"/>
    <property type="match status" value="1"/>
</dbReference>
<dbReference type="SMART" id="SM00388">
    <property type="entry name" value="HisKA"/>
    <property type="match status" value="1"/>
</dbReference>
<organism evidence="17 18">
    <name type="scientific">Natronoglomus mannanivorans</name>
    <dbReference type="NCBI Taxonomy" id="2979990"/>
    <lineage>
        <taxon>Archaea</taxon>
        <taxon>Methanobacteriati</taxon>
        <taxon>Methanobacteriota</taxon>
        <taxon>Stenosarchaea group</taxon>
        <taxon>Halobacteria</taxon>
        <taxon>Halobacteriales</taxon>
        <taxon>Natrialbaceae</taxon>
        <taxon>Natronoglomus</taxon>
    </lineage>
</organism>
<dbReference type="PANTHER" id="PTHR42878:SF7">
    <property type="entry name" value="SENSOR HISTIDINE KINASE GLRK"/>
    <property type="match status" value="1"/>
</dbReference>
<dbReference type="SUPFAM" id="SSF47384">
    <property type="entry name" value="Homodimeric domain of signal transducing histidine kinase"/>
    <property type="match status" value="1"/>
</dbReference>
<keyword evidence="12" id="KW-0597">Phosphoprotein</keyword>
<dbReference type="Gene3D" id="3.30.565.10">
    <property type="entry name" value="Histidine kinase-like ATPase, C-terminal domain"/>
    <property type="match status" value="1"/>
</dbReference>
<keyword evidence="6" id="KW-0547">Nucleotide-binding</keyword>
<dbReference type="CDD" id="cd00082">
    <property type="entry name" value="HisKA"/>
    <property type="match status" value="1"/>
</dbReference>
<evidence type="ECO:0000256" key="3">
    <source>
        <dbReference type="ARBA" id="ARBA00012438"/>
    </source>
</evidence>
<evidence type="ECO:0000256" key="5">
    <source>
        <dbReference type="ARBA" id="ARBA00022692"/>
    </source>
</evidence>
<dbReference type="Pfam" id="PF08448">
    <property type="entry name" value="PAS_4"/>
    <property type="match status" value="1"/>
</dbReference>
<evidence type="ECO:0000256" key="4">
    <source>
        <dbReference type="ARBA" id="ARBA00022679"/>
    </source>
</evidence>
<evidence type="ECO:0000259" key="13">
    <source>
        <dbReference type="PROSITE" id="PS50109"/>
    </source>
</evidence>
<comment type="subcellular location">
    <subcellularLocation>
        <location evidence="2">Membrane</location>
        <topology evidence="2">Multi-pass membrane protein</topology>
    </subcellularLocation>
</comment>
<evidence type="ECO:0000313" key="18">
    <source>
        <dbReference type="Proteomes" id="UP001320972"/>
    </source>
</evidence>
<dbReference type="Gene3D" id="3.40.50.2300">
    <property type="match status" value="1"/>
</dbReference>
<feature type="domain" description="PAC" evidence="16">
    <location>
        <begin position="331"/>
        <end position="382"/>
    </location>
</feature>
<dbReference type="InterPro" id="IPR001789">
    <property type="entry name" value="Sig_transdc_resp-reg_receiver"/>
</dbReference>
<comment type="catalytic activity">
    <reaction evidence="1">
        <text>ATP + protein L-histidine = ADP + protein N-phospho-L-histidine.</text>
        <dbReference type="EC" id="2.7.13.3"/>
    </reaction>
</comment>
<keyword evidence="5" id="KW-0812">Transmembrane</keyword>
<dbReference type="InterPro" id="IPR000700">
    <property type="entry name" value="PAS-assoc_C"/>
</dbReference>
<evidence type="ECO:0000256" key="9">
    <source>
        <dbReference type="ARBA" id="ARBA00022989"/>
    </source>
</evidence>
<dbReference type="InterPro" id="IPR050351">
    <property type="entry name" value="BphY/WalK/GraS-like"/>
</dbReference>
<dbReference type="Pfam" id="PF00512">
    <property type="entry name" value="HisKA"/>
    <property type="match status" value="1"/>
</dbReference>
<keyword evidence="18" id="KW-1185">Reference proteome</keyword>
<keyword evidence="4" id="KW-0808">Transferase</keyword>
<keyword evidence="7" id="KW-0418">Kinase</keyword>
<feature type="modified residue" description="4-aspartylphosphate" evidence="12">
    <location>
        <position position="57"/>
    </location>
</feature>
<dbReference type="EMBL" id="JAOPKB010000018">
    <property type="protein sequence ID" value="MCU4975368.1"/>
    <property type="molecule type" value="Genomic_DNA"/>
</dbReference>
<feature type="domain" description="PAS" evidence="15">
    <location>
        <begin position="261"/>
        <end position="327"/>
    </location>
</feature>
<protein>
    <recommendedName>
        <fullName evidence="3">histidine kinase</fullName>
        <ecNumber evidence="3">2.7.13.3</ecNumber>
    </recommendedName>
</protein>
<dbReference type="PROSITE" id="PS50110">
    <property type="entry name" value="RESPONSE_REGULATORY"/>
    <property type="match status" value="1"/>
</dbReference>
<dbReference type="SMART" id="SM00387">
    <property type="entry name" value="HATPase_c"/>
    <property type="match status" value="1"/>
</dbReference>
<evidence type="ECO:0000256" key="1">
    <source>
        <dbReference type="ARBA" id="ARBA00000085"/>
    </source>
</evidence>
<dbReference type="InterPro" id="IPR035965">
    <property type="entry name" value="PAS-like_dom_sf"/>
</dbReference>
<feature type="domain" description="PAS" evidence="15">
    <location>
        <begin position="133"/>
        <end position="187"/>
    </location>
</feature>
<dbReference type="Pfam" id="PF00072">
    <property type="entry name" value="Response_reg"/>
    <property type="match status" value="1"/>
</dbReference>
<feature type="domain" description="Response regulatory" evidence="14">
    <location>
        <begin position="6"/>
        <end position="122"/>
    </location>
</feature>
<dbReference type="CDD" id="cd00156">
    <property type="entry name" value="REC"/>
    <property type="match status" value="1"/>
</dbReference>
<evidence type="ECO:0000259" key="16">
    <source>
        <dbReference type="PROSITE" id="PS50113"/>
    </source>
</evidence>
<dbReference type="RefSeq" id="WP_338009106.1">
    <property type="nucleotide sequence ID" value="NZ_JAOPKB010000018.1"/>
</dbReference>
<reference evidence="17 18" key="1">
    <citation type="submission" date="2022-09" db="EMBL/GenBank/DDBJ databases">
        <title>Enrichment on poylsaccharides allowed isolation of novel metabolic and taxonomic groups of Haloarchaea.</title>
        <authorList>
            <person name="Sorokin D.Y."/>
            <person name="Elcheninov A.G."/>
            <person name="Khizhniak T.V."/>
            <person name="Kolganova T.V."/>
            <person name="Kublanov I.V."/>
        </authorList>
    </citation>
    <scope>NUCLEOTIDE SEQUENCE [LARGE SCALE GENOMIC DNA]</scope>
    <source>
        <strain evidence="17 18">AArc-m2/3/4</strain>
    </source>
</reference>
<dbReference type="SMART" id="SM00448">
    <property type="entry name" value="REC"/>
    <property type="match status" value="1"/>
</dbReference>